<reference evidence="3 4" key="2">
    <citation type="submission" date="2025-05" db="UniProtKB">
        <authorList>
            <consortium name="RefSeq"/>
        </authorList>
    </citation>
    <scope>IDENTIFICATION</scope>
</reference>
<keyword evidence="2" id="KW-1185">Reference proteome</keyword>
<dbReference type="RefSeq" id="XP_015055821.1">
    <property type="nucleotide sequence ID" value="XM_015200335.2"/>
</dbReference>
<evidence type="ECO:0000313" key="2">
    <source>
        <dbReference type="Proteomes" id="UP000694930"/>
    </source>
</evidence>
<sequence length="168" mass="19478">MAGIPADDRFRPPDPSTVVWNPIVQSSIHEVTESSSTFSQLREEKIHTATVEADMDESRYNYDICQKTSGLEGEIPMVDEQAGLKRRTSQERETAQSSQSRSTNRRKLEKELVMVNRFMYSMRIINKLGRRGEFKLLNRERKESLSNLRLGFKIKKFHLVNSSKNRRG</sequence>
<protein>
    <submittedName>
        <fullName evidence="3 4">Uncharacterized protein LOC107002355</fullName>
    </submittedName>
</protein>
<dbReference type="RefSeq" id="XP_015055822.1">
    <property type="nucleotide sequence ID" value="XM_015200336.2"/>
</dbReference>
<organism evidence="2 3">
    <name type="scientific">Solanum pennellii</name>
    <name type="common">Tomato</name>
    <name type="synonym">Lycopersicon pennellii</name>
    <dbReference type="NCBI Taxonomy" id="28526"/>
    <lineage>
        <taxon>Eukaryota</taxon>
        <taxon>Viridiplantae</taxon>
        <taxon>Streptophyta</taxon>
        <taxon>Embryophyta</taxon>
        <taxon>Tracheophyta</taxon>
        <taxon>Spermatophyta</taxon>
        <taxon>Magnoliopsida</taxon>
        <taxon>eudicotyledons</taxon>
        <taxon>Gunneridae</taxon>
        <taxon>Pentapetalae</taxon>
        <taxon>asterids</taxon>
        <taxon>lamiids</taxon>
        <taxon>Solanales</taxon>
        <taxon>Solanaceae</taxon>
        <taxon>Solanoideae</taxon>
        <taxon>Solaneae</taxon>
        <taxon>Solanum</taxon>
        <taxon>Solanum subgen. Lycopersicon</taxon>
    </lineage>
</organism>
<feature type="region of interest" description="Disordered" evidence="1">
    <location>
        <begin position="75"/>
        <end position="107"/>
    </location>
</feature>
<evidence type="ECO:0000313" key="3">
    <source>
        <dbReference type="RefSeq" id="XP_015055821.1"/>
    </source>
</evidence>
<reference evidence="2" key="1">
    <citation type="journal article" date="2014" name="Nat. Genet.">
        <title>The genome of the stress-tolerant wild tomato species Solanum pennellii.</title>
        <authorList>
            <person name="Bolger A."/>
            <person name="Scossa F."/>
            <person name="Bolger M.E."/>
            <person name="Lanz C."/>
            <person name="Maumus F."/>
            <person name="Tohge T."/>
            <person name="Quesneville H."/>
            <person name="Alseekh S."/>
            <person name="Sorensen I."/>
            <person name="Lichtenstein G."/>
            <person name="Fich E.A."/>
            <person name="Conte M."/>
            <person name="Keller H."/>
            <person name="Schneeberger K."/>
            <person name="Schwacke R."/>
            <person name="Ofner I."/>
            <person name="Vrebalov J."/>
            <person name="Xu Y."/>
            <person name="Osorio S."/>
            <person name="Aflitos S.A."/>
            <person name="Schijlen E."/>
            <person name="Jimenez-Gomez J.M."/>
            <person name="Ryngajllo M."/>
            <person name="Kimura S."/>
            <person name="Kumar R."/>
            <person name="Koenig D."/>
            <person name="Headland L.R."/>
            <person name="Maloof J.N."/>
            <person name="Sinha N."/>
            <person name="van Ham R.C."/>
            <person name="Lankhorst R.K."/>
            <person name="Mao L."/>
            <person name="Vogel A."/>
            <person name="Arsova B."/>
            <person name="Panstruga R."/>
            <person name="Fei Z."/>
            <person name="Rose J.K."/>
            <person name="Zamir D."/>
            <person name="Carrari F."/>
            <person name="Giovannoni J.J."/>
            <person name="Weigel D."/>
            <person name="Usadel B."/>
            <person name="Fernie A.R."/>
        </authorList>
    </citation>
    <scope>NUCLEOTIDE SEQUENCE [LARGE SCALE GENOMIC DNA]</scope>
</reference>
<proteinExistence type="predicted"/>
<evidence type="ECO:0000256" key="1">
    <source>
        <dbReference type="SAM" id="MobiDB-lite"/>
    </source>
</evidence>
<dbReference type="Proteomes" id="UP000694930">
    <property type="component" value="Chromosome 10"/>
</dbReference>
<evidence type="ECO:0000313" key="4">
    <source>
        <dbReference type="RefSeq" id="XP_015055822.1"/>
    </source>
</evidence>
<accession>A0ABM1FEN2</accession>
<dbReference type="GeneID" id="107002355"/>
<name>A0ABM1FEN2_SOLPN</name>
<gene>
    <name evidence="3 4" type="primary">LOC107002355</name>
</gene>